<evidence type="ECO:0000313" key="9">
    <source>
        <dbReference type="EMBL" id="SMF84037.1"/>
    </source>
</evidence>
<dbReference type="EMBL" id="FXAK01000007">
    <property type="protein sequence ID" value="SMF84037.1"/>
    <property type="molecule type" value="Genomic_DNA"/>
</dbReference>
<evidence type="ECO:0000256" key="6">
    <source>
        <dbReference type="ARBA" id="ARBA00023136"/>
    </source>
</evidence>
<dbReference type="GO" id="GO:0005886">
    <property type="term" value="C:plasma membrane"/>
    <property type="evidence" value="ECO:0007669"/>
    <property type="project" value="UniProtKB-SubCell"/>
</dbReference>
<proteinExistence type="inferred from homology"/>
<dbReference type="PANTHER" id="PTHR33778">
    <property type="entry name" value="PROTEIN MGTC"/>
    <property type="match status" value="1"/>
</dbReference>
<protein>
    <recommendedName>
        <fullName evidence="7">Protein MgtC</fullName>
    </recommendedName>
</protein>
<dbReference type="PANTHER" id="PTHR33778:SF1">
    <property type="entry name" value="MAGNESIUM TRANSPORTER YHID-RELATED"/>
    <property type="match status" value="1"/>
</dbReference>
<evidence type="ECO:0000256" key="1">
    <source>
        <dbReference type="ARBA" id="ARBA00004651"/>
    </source>
</evidence>
<dbReference type="InterPro" id="IPR049177">
    <property type="entry name" value="MgtC_SapB_SrpB_YhiD_N"/>
</dbReference>
<feature type="domain" description="MgtC/SapB/SrpB/YhiD N-terminal" evidence="8">
    <location>
        <begin position="23"/>
        <end position="160"/>
    </location>
</feature>
<evidence type="ECO:0000256" key="7">
    <source>
        <dbReference type="RuleBase" id="RU365041"/>
    </source>
</evidence>
<keyword evidence="6 7" id="KW-0472">Membrane</keyword>
<comment type="subcellular location">
    <subcellularLocation>
        <location evidence="7">Cell inner membrane</location>
        <topology evidence="7">Multi-pass membrane protein</topology>
    </subcellularLocation>
    <subcellularLocation>
        <location evidence="1">Cell membrane</location>
        <topology evidence="1">Multi-pass membrane protein</topology>
    </subcellularLocation>
</comment>
<evidence type="ECO:0000256" key="3">
    <source>
        <dbReference type="ARBA" id="ARBA00022475"/>
    </source>
</evidence>
<dbReference type="STRING" id="286727.SAMN02982917_5657"/>
<dbReference type="OrthoDB" id="9811198at2"/>
<feature type="transmembrane region" description="Helical" evidence="7">
    <location>
        <begin position="47"/>
        <end position="71"/>
    </location>
</feature>
<comment type="similarity">
    <text evidence="2 7">Belongs to the MgtC/SapB family.</text>
</comment>
<sequence>MDLLRSYWSPAELATNGLILLHLLGALAVGLLLGYERSYHGRAAGMRTYGLVCLASAALTVVNAYPSMWYGGIGTQGAAQGAALVGDPTRVIQGIVTGIGFLGAGVIMREGLSIRGLSTAASIWATSAIGITIGLGFYAVAIAAALLTILVMSLLQPVERLLPHQSVIHLTLVFPRDKAPPPEDLRAQAKKHGFEVIDWAFHLASGSGQFECQLVLQGKGDPDPMALVGALASTDAVVEFRLSPSRI</sequence>
<feature type="transmembrane region" description="Helical" evidence="7">
    <location>
        <begin position="91"/>
        <end position="108"/>
    </location>
</feature>
<feature type="transmembrane region" description="Helical" evidence="7">
    <location>
        <begin position="129"/>
        <end position="155"/>
    </location>
</feature>
<keyword evidence="5 7" id="KW-1133">Transmembrane helix</keyword>
<accession>A0A1X7HCT7</accession>
<organism evidence="9 10">
    <name type="scientific">Azospirillum oryzae</name>
    <dbReference type="NCBI Taxonomy" id="286727"/>
    <lineage>
        <taxon>Bacteria</taxon>
        <taxon>Pseudomonadati</taxon>
        <taxon>Pseudomonadota</taxon>
        <taxon>Alphaproteobacteria</taxon>
        <taxon>Rhodospirillales</taxon>
        <taxon>Azospirillaceae</taxon>
        <taxon>Azospirillum</taxon>
    </lineage>
</organism>
<dbReference type="PRINTS" id="PR01837">
    <property type="entry name" value="MGTCSAPBPROT"/>
</dbReference>
<gene>
    <name evidence="9" type="ORF">SAMN02982917_5657</name>
</gene>
<dbReference type="Proteomes" id="UP000192936">
    <property type="component" value="Unassembled WGS sequence"/>
</dbReference>
<keyword evidence="7" id="KW-0997">Cell inner membrane</keyword>
<evidence type="ECO:0000259" key="8">
    <source>
        <dbReference type="Pfam" id="PF02308"/>
    </source>
</evidence>
<dbReference type="Pfam" id="PF02308">
    <property type="entry name" value="MgtC"/>
    <property type="match status" value="1"/>
</dbReference>
<evidence type="ECO:0000256" key="4">
    <source>
        <dbReference type="ARBA" id="ARBA00022692"/>
    </source>
</evidence>
<dbReference type="AlphaFoldDB" id="A0A1X7HCT7"/>
<keyword evidence="3" id="KW-1003">Cell membrane</keyword>
<evidence type="ECO:0000256" key="2">
    <source>
        <dbReference type="ARBA" id="ARBA00009298"/>
    </source>
</evidence>
<evidence type="ECO:0000313" key="10">
    <source>
        <dbReference type="Proteomes" id="UP000192936"/>
    </source>
</evidence>
<evidence type="ECO:0000256" key="5">
    <source>
        <dbReference type="ARBA" id="ARBA00022989"/>
    </source>
</evidence>
<name>A0A1X7HCT7_9PROT</name>
<feature type="transmembrane region" description="Helical" evidence="7">
    <location>
        <begin position="13"/>
        <end position="35"/>
    </location>
</feature>
<reference evidence="9 10" key="1">
    <citation type="submission" date="2017-04" db="EMBL/GenBank/DDBJ databases">
        <authorList>
            <person name="Afonso C.L."/>
            <person name="Miller P.J."/>
            <person name="Scott M.A."/>
            <person name="Spackman E."/>
            <person name="Goraichik I."/>
            <person name="Dimitrov K.M."/>
            <person name="Suarez D.L."/>
            <person name="Swayne D.E."/>
        </authorList>
    </citation>
    <scope>NUCLEOTIDE SEQUENCE [LARGE SCALE GENOMIC DNA]</scope>
    <source>
        <strain evidence="9 10">A2P</strain>
    </source>
</reference>
<dbReference type="InterPro" id="IPR003416">
    <property type="entry name" value="MgtC/SapB/SrpB/YhiD_fam"/>
</dbReference>
<keyword evidence="4 7" id="KW-0812">Transmembrane</keyword>
<dbReference type="RefSeq" id="WP_085090371.1">
    <property type="nucleotide sequence ID" value="NZ_FXAK01000007.1"/>
</dbReference>